<name>A0A8H9GU10_9ACTN</name>
<dbReference type="EMBL" id="BMMN01000001">
    <property type="protein sequence ID" value="GGN99628.1"/>
    <property type="molecule type" value="Genomic_DNA"/>
</dbReference>
<evidence type="ECO:0000313" key="4">
    <source>
        <dbReference type="Proteomes" id="UP000653480"/>
    </source>
</evidence>
<comment type="caution">
    <text evidence="3">The sequence shown here is derived from an EMBL/GenBank/DDBJ whole genome shotgun (WGS) entry which is preliminary data.</text>
</comment>
<evidence type="ECO:0000259" key="1">
    <source>
        <dbReference type="Pfam" id="PF13358"/>
    </source>
</evidence>
<evidence type="ECO:0000313" key="3">
    <source>
        <dbReference type="EMBL" id="GGN99628.1"/>
    </source>
</evidence>
<dbReference type="Pfam" id="PF13358">
    <property type="entry name" value="DDE_3"/>
    <property type="match status" value="1"/>
</dbReference>
<evidence type="ECO:0000259" key="2">
    <source>
        <dbReference type="Pfam" id="PF13592"/>
    </source>
</evidence>
<proteinExistence type="predicted"/>
<dbReference type="InterPro" id="IPR036397">
    <property type="entry name" value="RNaseH_sf"/>
</dbReference>
<protein>
    <recommendedName>
        <fullName evidence="5">Tc1-like transposase DDE domain-containing protein</fullName>
    </recommendedName>
</protein>
<accession>A0A8H9GU10</accession>
<organism evidence="3 4">
    <name type="scientific">Microbispora bryophytorum</name>
    <dbReference type="NCBI Taxonomy" id="1460882"/>
    <lineage>
        <taxon>Bacteria</taxon>
        <taxon>Bacillati</taxon>
        <taxon>Actinomycetota</taxon>
        <taxon>Actinomycetes</taxon>
        <taxon>Streptosporangiales</taxon>
        <taxon>Streptosporangiaceae</taxon>
        <taxon>Microbispora</taxon>
    </lineage>
</organism>
<gene>
    <name evidence="3" type="ORF">GCM10011574_05490</name>
</gene>
<keyword evidence="4" id="KW-1185">Reference proteome</keyword>
<dbReference type="Proteomes" id="UP000653480">
    <property type="component" value="Unassembled WGS sequence"/>
</dbReference>
<dbReference type="Gene3D" id="3.30.420.10">
    <property type="entry name" value="Ribonuclease H-like superfamily/Ribonuclease H"/>
    <property type="match status" value="1"/>
</dbReference>
<dbReference type="GO" id="GO:0003676">
    <property type="term" value="F:nucleic acid binding"/>
    <property type="evidence" value="ECO:0007669"/>
    <property type="project" value="InterPro"/>
</dbReference>
<dbReference type="AlphaFoldDB" id="A0A8H9GU10"/>
<dbReference type="InterPro" id="IPR025959">
    <property type="entry name" value="Winged_HTH_dom"/>
</dbReference>
<dbReference type="RefSeq" id="WP_208762040.1">
    <property type="nucleotide sequence ID" value="NZ_BMMN01000001.1"/>
</dbReference>
<reference evidence="3" key="1">
    <citation type="journal article" date="2014" name="Int. J. Syst. Evol. Microbiol.">
        <title>Complete genome sequence of Corynebacterium casei LMG S-19264T (=DSM 44701T), isolated from a smear-ripened cheese.</title>
        <authorList>
            <consortium name="US DOE Joint Genome Institute (JGI-PGF)"/>
            <person name="Walter F."/>
            <person name="Albersmeier A."/>
            <person name="Kalinowski J."/>
            <person name="Ruckert C."/>
        </authorList>
    </citation>
    <scope>NUCLEOTIDE SEQUENCE</scope>
    <source>
        <strain evidence="3">CGMCC 4.7138</strain>
    </source>
</reference>
<evidence type="ECO:0008006" key="5">
    <source>
        <dbReference type="Google" id="ProtNLM"/>
    </source>
</evidence>
<sequence length="185" mass="20247">MLIGRMFHLGYTVQEVWYLLRRNGWLCRRPARRAIERDEAAIEVGKKEVWSLVEDPRRPMAPGPSAGSTTGIGLVCPRPAWSTDRAGLGQPQPAPGAGIKTFAAEHADWLTVVQLPASAPDLNATEGIWSLLKRGALANLAAADLPQLVRVIKRALKKIQYRPHLIDGCLPPTGLAMRMGVDIMN</sequence>
<feature type="domain" description="Winged helix-turn helix" evidence="2">
    <location>
        <begin position="2"/>
        <end position="48"/>
    </location>
</feature>
<reference evidence="3" key="2">
    <citation type="submission" date="2020-09" db="EMBL/GenBank/DDBJ databases">
        <authorList>
            <person name="Sun Q."/>
            <person name="Zhou Y."/>
        </authorList>
    </citation>
    <scope>NUCLEOTIDE SEQUENCE</scope>
    <source>
        <strain evidence="3">CGMCC 4.7138</strain>
    </source>
</reference>
<dbReference type="InterPro" id="IPR038717">
    <property type="entry name" value="Tc1-like_DDE_dom"/>
</dbReference>
<feature type="domain" description="Tc1-like transposase DDE" evidence="1">
    <location>
        <begin position="98"/>
        <end position="148"/>
    </location>
</feature>
<dbReference type="Pfam" id="PF13592">
    <property type="entry name" value="HTH_33"/>
    <property type="match status" value="1"/>
</dbReference>